<name>A0A4Z2HG13_9TELE</name>
<comment type="caution">
    <text evidence="1">The sequence shown here is derived from an EMBL/GenBank/DDBJ whole genome shotgun (WGS) entry which is preliminary data.</text>
</comment>
<sequence>MKDDTSRGSAVWWNTSGAEVVGLQVRLDQCVLDRMVVFVVAAVGLVLKEDVKAMLEVKLRTPTTVVLWRRYPSPLCQDGVTQEKRSSQVVLSGAQQKHCSPEWRICVSTPPDTTVHLTRGAAGEEEDRDTKQGMEMELPSDAETCPEWGMFTWSCCVSSAGEKGGERQNLKFRNNPELQMLCSHLITHIEYSRANATVPSGGERLRVLCRYHGGVGTAVRTGAMLGEEKEGVERKWSQI</sequence>
<organism evidence="1 2">
    <name type="scientific">Liparis tanakae</name>
    <name type="common">Tanaka's snailfish</name>
    <dbReference type="NCBI Taxonomy" id="230148"/>
    <lineage>
        <taxon>Eukaryota</taxon>
        <taxon>Metazoa</taxon>
        <taxon>Chordata</taxon>
        <taxon>Craniata</taxon>
        <taxon>Vertebrata</taxon>
        <taxon>Euteleostomi</taxon>
        <taxon>Actinopterygii</taxon>
        <taxon>Neopterygii</taxon>
        <taxon>Teleostei</taxon>
        <taxon>Neoteleostei</taxon>
        <taxon>Acanthomorphata</taxon>
        <taxon>Eupercaria</taxon>
        <taxon>Perciformes</taxon>
        <taxon>Cottioidei</taxon>
        <taxon>Cottales</taxon>
        <taxon>Liparidae</taxon>
        <taxon>Liparis</taxon>
    </lineage>
</organism>
<accession>A0A4Z2HG13</accession>
<evidence type="ECO:0000313" key="1">
    <source>
        <dbReference type="EMBL" id="TNN63762.1"/>
    </source>
</evidence>
<dbReference type="Proteomes" id="UP000314294">
    <property type="component" value="Unassembled WGS sequence"/>
</dbReference>
<keyword evidence="2" id="KW-1185">Reference proteome</keyword>
<protein>
    <submittedName>
        <fullName evidence="1">Uncharacterized protein</fullName>
    </submittedName>
</protein>
<dbReference type="EMBL" id="SRLO01000266">
    <property type="protein sequence ID" value="TNN63762.1"/>
    <property type="molecule type" value="Genomic_DNA"/>
</dbReference>
<reference evidence="1 2" key="1">
    <citation type="submission" date="2019-03" db="EMBL/GenBank/DDBJ databases">
        <title>First draft genome of Liparis tanakae, snailfish: a comprehensive survey of snailfish specific genes.</title>
        <authorList>
            <person name="Kim W."/>
            <person name="Song I."/>
            <person name="Jeong J.-H."/>
            <person name="Kim D."/>
            <person name="Kim S."/>
            <person name="Ryu S."/>
            <person name="Song J.Y."/>
            <person name="Lee S.K."/>
        </authorList>
    </citation>
    <scope>NUCLEOTIDE SEQUENCE [LARGE SCALE GENOMIC DNA]</scope>
    <source>
        <tissue evidence="1">Muscle</tissue>
    </source>
</reference>
<dbReference type="AlphaFoldDB" id="A0A4Z2HG13"/>
<proteinExistence type="predicted"/>
<evidence type="ECO:0000313" key="2">
    <source>
        <dbReference type="Proteomes" id="UP000314294"/>
    </source>
</evidence>
<gene>
    <name evidence="1" type="ORF">EYF80_025964</name>
</gene>